<dbReference type="AlphaFoldDB" id="A0A2V5LCD3"/>
<dbReference type="PROSITE" id="PS00065">
    <property type="entry name" value="D_2_HYDROXYACID_DH_1"/>
    <property type="match status" value="1"/>
</dbReference>
<proteinExistence type="inferred from homology"/>
<dbReference type="InterPro" id="IPR029752">
    <property type="entry name" value="D-isomer_DH_CS1"/>
</dbReference>
<comment type="similarity">
    <text evidence="1 4">Belongs to the D-isomer specific 2-hydroxyacid dehydrogenase family.</text>
</comment>
<dbReference type="EMBL" id="QJVD01000003">
    <property type="protein sequence ID" value="PYI69058.1"/>
    <property type="molecule type" value="Genomic_DNA"/>
</dbReference>
<evidence type="ECO:0000313" key="8">
    <source>
        <dbReference type="Proteomes" id="UP000247832"/>
    </source>
</evidence>
<keyword evidence="3" id="KW-0520">NAD</keyword>
<organism evidence="7 8">
    <name type="scientific">Arthrobacter livingstonensis</name>
    <dbReference type="NCBI Taxonomy" id="670078"/>
    <lineage>
        <taxon>Bacteria</taxon>
        <taxon>Bacillati</taxon>
        <taxon>Actinomycetota</taxon>
        <taxon>Actinomycetes</taxon>
        <taxon>Micrococcales</taxon>
        <taxon>Micrococcaceae</taxon>
        <taxon>Arthrobacter</taxon>
    </lineage>
</organism>
<dbReference type="Gene3D" id="3.40.50.720">
    <property type="entry name" value="NAD(P)-binding Rossmann-like Domain"/>
    <property type="match status" value="2"/>
</dbReference>
<dbReference type="GO" id="GO:0016618">
    <property type="term" value="F:hydroxypyruvate reductase [NAD(P)H] activity"/>
    <property type="evidence" value="ECO:0007669"/>
    <property type="project" value="TreeGrafter"/>
</dbReference>
<accession>A0A2V5LCD3</accession>
<dbReference type="OrthoDB" id="117809at2"/>
<dbReference type="Pfam" id="PF02826">
    <property type="entry name" value="2-Hacid_dh_C"/>
    <property type="match status" value="1"/>
</dbReference>
<dbReference type="SUPFAM" id="SSF52283">
    <property type="entry name" value="Formate/glycerate dehydrogenase catalytic domain-like"/>
    <property type="match status" value="1"/>
</dbReference>
<feature type="domain" description="D-isomer specific 2-hydroxyacid dehydrogenase NAD-binding" evidence="6">
    <location>
        <begin position="121"/>
        <end position="294"/>
    </location>
</feature>
<evidence type="ECO:0000259" key="6">
    <source>
        <dbReference type="Pfam" id="PF02826"/>
    </source>
</evidence>
<evidence type="ECO:0000256" key="2">
    <source>
        <dbReference type="ARBA" id="ARBA00023002"/>
    </source>
</evidence>
<dbReference type="PANTHER" id="PTHR10996:SF178">
    <property type="entry name" value="2-HYDROXYACID DEHYDROGENASE YGL185C-RELATED"/>
    <property type="match status" value="1"/>
</dbReference>
<evidence type="ECO:0000256" key="1">
    <source>
        <dbReference type="ARBA" id="ARBA00005854"/>
    </source>
</evidence>
<keyword evidence="2 4" id="KW-0560">Oxidoreductase</keyword>
<dbReference type="InterPro" id="IPR006140">
    <property type="entry name" value="D-isomer_DH_NAD-bd"/>
</dbReference>
<dbReference type="InterPro" id="IPR036291">
    <property type="entry name" value="NAD(P)-bd_dom_sf"/>
</dbReference>
<feature type="domain" description="D-isomer specific 2-hydroxyacid dehydrogenase catalytic" evidence="5">
    <location>
        <begin position="46"/>
        <end position="326"/>
    </location>
</feature>
<name>A0A2V5LCD3_9MICC</name>
<reference evidence="7 8" key="1">
    <citation type="submission" date="2018-05" db="EMBL/GenBank/DDBJ databases">
        <title>Genetic diversity of glacier-inhabiting Cryobacterium bacteria in China and description of Cryobacterium mengkeensis sp. nov. and Arthrobacter glacialis sp. nov.</title>
        <authorList>
            <person name="Liu Q."/>
            <person name="Xin Y.-H."/>
        </authorList>
    </citation>
    <scope>NUCLEOTIDE SEQUENCE [LARGE SCALE GENOMIC DNA]</scope>
    <source>
        <strain evidence="7 8">LI2</strain>
    </source>
</reference>
<dbReference type="SUPFAM" id="SSF51735">
    <property type="entry name" value="NAD(P)-binding Rossmann-fold domains"/>
    <property type="match status" value="1"/>
</dbReference>
<dbReference type="PANTHER" id="PTHR10996">
    <property type="entry name" value="2-HYDROXYACID DEHYDROGENASE-RELATED"/>
    <property type="match status" value="1"/>
</dbReference>
<dbReference type="InterPro" id="IPR050223">
    <property type="entry name" value="D-isomer_2-hydroxyacid_DH"/>
</dbReference>
<dbReference type="GO" id="GO:0051287">
    <property type="term" value="F:NAD binding"/>
    <property type="evidence" value="ECO:0007669"/>
    <property type="project" value="InterPro"/>
</dbReference>
<evidence type="ECO:0000313" key="7">
    <source>
        <dbReference type="EMBL" id="PYI69058.1"/>
    </source>
</evidence>
<gene>
    <name evidence="7" type="ORF">CVV68_04510</name>
</gene>
<dbReference type="RefSeq" id="WP_110499806.1">
    <property type="nucleotide sequence ID" value="NZ_QJVD01000003.1"/>
</dbReference>
<dbReference type="Proteomes" id="UP000247832">
    <property type="component" value="Unassembled WGS sequence"/>
</dbReference>
<evidence type="ECO:0000256" key="3">
    <source>
        <dbReference type="ARBA" id="ARBA00023027"/>
    </source>
</evidence>
<sequence>MSSKDRYVVGLTRDGARADGSTIFGDVGLERLDQAGISWRLMPEGSQGSVNAEVLAGLDAVLSFGHMPFSAELARQAPRLKHVARFGAGFDGIDPAGLAAEGVLVTTTPAAVRKPLALSGLTLILAAAHRLVENHRVAANGLWETQRGHYRGPGIDGRTVGIIGFGSVGTQLAEYLQPLGVKVITTDRNASRAAQHGIESYPLLELAMRSDFVVVTAALTGETRGLVDGKFFAAMKPSAHFVNIARGGLVNQADLTHALVDGTIAGAALDVFDPEPPSTADPLFALDNVILSPHSLCWTADFTREVSASVMTAVIQASQGEIPETALSRELLNVSTWRGTPRRLPVAQHA</sequence>
<dbReference type="InterPro" id="IPR006139">
    <property type="entry name" value="D-isomer_2_OHA_DH_cat_dom"/>
</dbReference>
<dbReference type="GO" id="GO:0005829">
    <property type="term" value="C:cytosol"/>
    <property type="evidence" value="ECO:0007669"/>
    <property type="project" value="TreeGrafter"/>
</dbReference>
<keyword evidence="8" id="KW-1185">Reference proteome</keyword>
<evidence type="ECO:0000259" key="5">
    <source>
        <dbReference type="Pfam" id="PF00389"/>
    </source>
</evidence>
<comment type="caution">
    <text evidence="7">The sequence shown here is derived from an EMBL/GenBank/DDBJ whole genome shotgun (WGS) entry which is preliminary data.</text>
</comment>
<evidence type="ECO:0000256" key="4">
    <source>
        <dbReference type="RuleBase" id="RU003719"/>
    </source>
</evidence>
<dbReference type="GO" id="GO:0030267">
    <property type="term" value="F:glyoxylate reductase (NADPH) activity"/>
    <property type="evidence" value="ECO:0007669"/>
    <property type="project" value="TreeGrafter"/>
</dbReference>
<protein>
    <submittedName>
        <fullName evidence="7">Glyoxylate reductase</fullName>
    </submittedName>
</protein>
<dbReference type="Pfam" id="PF00389">
    <property type="entry name" value="2-Hacid_dh"/>
    <property type="match status" value="1"/>
</dbReference>